<dbReference type="EMBL" id="NBAG03000323">
    <property type="protein sequence ID" value="PNI40745.1"/>
    <property type="molecule type" value="Genomic_DNA"/>
</dbReference>
<sequence>KYSSNKEEWISLAYRPFLDASSFEGWKTKIMMPV</sequence>
<reference evidence="1 2" key="1">
    <citation type="submission" date="2017-12" db="EMBL/GenBank/DDBJ databases">
        <title>High-resolution comparative analysis of great ape genomes.</title>
        <authorList>
            <person name="Pollen A."/>
            <person name="Hastie A."/>
            <person name="Hormozdiari F."/>
            <person name="Dougherty M."/>
            <person name="Liu R."/>
            <person name="Chaisson M."/>
            <person name="Hoppe E."/>
            <person name="Hill C."/>
            <person name="Pang A."/>
            <person name="Hillier L."/>
            <person name="Baker C."/>
            <person name="Armstrong J."/>
            <person name="Shendure J."/>
            <person name="Paten B."/>
            <person name="Wilson R."/>
            <person name="Chao H."/>
            <person name="Schneider V."/>
            <person name="Ventura M."/>
            <person name="Kronenberg Z."/>
            <person name="Murali S."/>
            <person name="Gordon D."/>
            <person name="Cantsilieris S."/>
            <person name="Munson K."/>
            <person name="Nelson B."/>
            <person name="Raja A."/>
            <person name="Underwood J."/>
            <person name="Diekhans M."/>
            <person name="Fiddes I."/>
            <person name="Haussler D."/>
            <person name="Eichler E."/>
        </authorList>
    </citation>
    <scope>NUCLEOTIDE SEQUENCE [LARGE SCALE GENOMIC DNA]</scope>
    <source>
        <strain evidence="1">Yerkes chimp pedigree #C0471</strain>
    </source>
</reference>
<name>A0A2J8L0F5_PANTR</name>
<dbReference type="Proteomes" id="UP000236370">
    <property type="component" value="Unassembled WGS sequence"/>
</dbReference>
<organism evidence="1 2">
    <name type="scientific">Pan troglodytes</name>
    <name type="common">Chimpanzee</name>
    <dbReference type="NCBI Taxonomy" id="9598"/>
    <lineage>
        <taxon>Eukaryota</taxon>
        <taxon>Metazoa</taxon>
        <taxon>Chordata</taxon>
        <taxon>Craniata</taxon>
        <taxon>Vertebrata</taxon>
        <taxon>Euteleostomi</taxon>
        <taxon>Mammalia</taxon>
        <taxon>Eutheria</taxon>
        <taxon>Euarchontoglires</taxon>
        <taxon>Primates</taxon>
        <taxon>Haplorrhini</taxon>
        <taxon>Catarrhini</taxon>
        <taxon>Hominidae</taxon>
        <taxon>Pan</taxon>
    </lineage>
</organism>
<evidence type="ECO:0000313" key="2">
    <source>
        <dbReference type="Proteomes" id="UP000236370"/>
    </source>
</evidence>
<gene>
    <name evidence="1" type="ORF">CK820_G0034399</name>
</gene>
<evidence type="ECO:0000313" key="1">
    <source>
        <dbReference type="EMBL" id="PNI40745.1"/>
    </source>
</evidence>
<accession>A0A2J8L0F5</accession>
<dbReference type="AlphaFoldDB" id="A0A2J8L0F5"/>
<protein>
    <submittedName>
        <fullName evidence="1">ALG9 isoform 16</fullName>
    </submittedName>
</protein>
<proteinExistence type="predicted"/>
<feature type="non-terminal residue" evidence="1">
    <location>
        <position position="1"/>
    </location>
</feature>
<comment type="caution">
    <text evidence="1">The sequence shown here is derived from an EMBL/GenBank/DDBJ whole genome shotgun (WGS) entry which is preliminary data.</text>
</comment>